<dbReference type="PROSITE" id="PS00107">
    <property type="entry name" value="PROTEIN_KINASE_ATP"/>
    <property type="match status" value="1"/>
</dbReference>
<dbReference type="SUPFAM" id="SSF56112">
    <property type="entry name" value="Protein kinase-like (PK-like)"/>
    <property type="match status" value="1"/>
</dbReference>
<keyword evidence="1 9" id="KW-0808">Transferase</keyword>
<evidence type="ECO:0000256" key="1">
    <source>
        <dbReference type="ARBA" id="ARBA00022679"/>
    </source>
</evidence>
<dbReference type="RefSeq" id="WP_377979551.1">
    <property type="nucleotide sequence ID" value="NZ_JBBKXX010000001.1"/>
</dbReference>
<keyword evidence="10" id="KW-1185">Reference proteome</keyword>
<protein>
    <submittedName>
        <fullName evidence="9">Serine/threonine-protein kinase</fullName>
        <ecNumber evidence="9">2.7.11.1</ecNumber>
    </submittedName>
</protein>
<gene>
    <name evidence="9" type="ORF">SKC37_00320</name>
</gene>
<dbReference type="InterPro" id="IPR017441">
    <property type="entry name" value="Protein_kinase_ATP_BS"/>
</dbReference>
<evidence type="ECO:0000256" key="6">
    <source>
        <dbReference type="SAM" id="MobiDB-lite"/>
    </source>
</evidence>
<dbReference type="EMBL" id="JBBKXX010000001">
    <property type="protein sequence ID" value="MFD3407084.1"/>
    <property type="molecule type" value="Genomic_DNA"/>
</dbReference>
<evidence type="ECO:0000256" key="4">
    <source>
        <dbReference type="ARBA" id="ARBA00022840"/>
    </source>
</evidence>
<keyword evidence="7" id="KW-1133">Transmembrane helix</keyword>
<evidence type="ECO:0000259" key="8">
    <source>
        <dbReference type="PROSITE" id="PS50011"/>
    </source>
</evidence>
<evidence type="ECO:0000313" key="9">
    <source>
        <dbReference type="EMBL" id="MFD3407084.1"/>
    </source>
</evidence>
<dbReference type="EC" id="2.7.11.1" evidence="9"/>
<evidence type="ECO:0000256" key="7">
    <source>
        <dbReference type="SAM" id="Phobius"/>
    </source>
</evidence>
<proteinExistence type="predicted"/>
<dbReference type="PANTHER" id="PTHR43289">
    <property type="entry name" value="MITOGEN-ACTIVATED PROTEIN KINASE KINASE KINASE 20-RELATED"/>
    <property type="match status" value="1"/>
</dbReference>
<dbReference type="Proteomes" id="UP001598019">
    <property type="component" value="Unassembled WGS sequence"/>
</dbReference>
<dbReference type="InterPro" id="IPR011009">
    <property type="entry name" value="Kinase-like_dom_sf"/>
</dbReference>
<keyword evidence="7" id="KW-0812">Transmembrane</keyword>
<keyword evidence="2 5" id="KW-0547">Nucleotide-binding</keyword>
<feature type="compositionally biased region" description="Basic and acidic residues" evidence="6">
    <location>
        <begin position="383"/>
        <end position="413"/>
    </location>
</feature>
<keyword evidence="3 9" id="KW-0418">Kinase</keyword>
<feature type="domain" description="Protein kinase" evidence="8">
    <location>
        <begin position="9"/>
        <end position="264"/>
    </location>
</feature>
<dbReference type="Pfam" id="PF00069">
    <property type="entry name" value="Pkinase"/>
    <property type="match status" value="1"/>
</dbReference>
<reference evidence="9 10" key="1">
    <citation type="submission" date="2024-03" db="EMBL/GenBank/DDBJ databases">
        <title>Aquirufa genome sequencing.</title>
        <authorList>
            <person name="Pitt A."/>
            <person name="Hahn M.W."/>
        </authorList>
    </citation>
    <scope>NUCLEOTIDE SEQUENCE [LARGE SCALE GENOMIC DNA]</scope>
    <source>
        <strain evidence="9 10">HETE-83D</strain>
    </source>
</reference>
<feature type="compositionally biased region" description="Polar residues" evidence="6">
    <location>
        <begin position="414"/>
        <end position="425"/>
    </location>
</feature>
<evidence type="ECO:0000256" key="5">
    <source>
        <dbReference type="PROSITE-ProRule" id="PRU10141"/>
    </source>
</evidence>
<name>A0ABW6DEH2_9BACT</name>
<keyword evidence="7" id="KW-0472">Membrane</keyword>
<evidence type="ECO:0000256" key="3">
    <source>
        <dbReference type="ARBA" id="ARBA00022777"/>
    </source>
</evidence>
<dbReference type="InterPro" id="IPR000719">
    <property type="entry name" value="Prot_kinase_dom"/>
</dbReference>
<feature type="region of interest" description="Disordered" evidence="6">
    <location>
        <begin position="347"/>
        <end position="465"/>
    </location>
</feature>
<dbReference type="CDD" id="cd14014">
    <property type="entry name" value="STKc_PknB_like"/>
    <property type="match status" value="1"/>
</dbReference>
<feature type="transmembrane region" description="Helical" evidence="7">
    <location>
        <begin position="314"/>
        <end position="336"/>
    </location>
</feature>
<keyword evidence="4 5" id="KW-0067">ATP-binding</keyword>
<comment type="caution">
    <text evidence="9">The sequence shown here is derived from an EMBL/GenBank/DDBJ whole genome shotgun (WGS) entry which is preliminary data.</text>
</comment>
<feature type="binding site" evidence="5">
    <location>
        <position position="38"/>
    </location>
    <ligand>
        <name>ATP</name>
        <dbReference type="ChEBI" id="CHEBI:30616"/>
    </ligand>
</feature>
<feature type="compositionally biased region" description="Polar residues" evidence="6">
    <location>
        <begin position="347"/>
        <end position="370"/>
    </location>
</feature>
<dbReference type="PROSITE" id="PS50011">
    <property type="entry name" value="PROTEIN_KINASE_DOM"/>
    <property type="match status" value="1"/>
</dbReference>
<evidence type="ECO:0000256" key="2">
    <source>
        <dbReference type="ARBA" id="ARBA00022741"/>
    </source>
</evidence>
<dbReference type="GO" id="GO:0004674">
    <property type="term" value="F:protein serine/threonine kinase activity"/>
    <property type="evidence" value="ECO:0007669"/>
    <property type="project" value="UniProtKB-EC"/>
</dbReference>
<dbReference type="Gene3D" id="1.10.510.10">
    <property type="entry name" value="Transferase(Phosphotransferase) domain 1"/>
    <property type="match status" value="1"/>
</dbReference>
<dbReference type="PANTHER" id="PTHR43289:SF6">
    <property type="entry name" value="SERINE_THREONINE-PROTEIN KINASE NEKL-3"/>
    <property type="match status" value="1"/>
</dbReference>
<accession>A0ABW6DEH2</accession>
<sequence>MSDKLIGKYKIIRLIGEGGMASVYEAIHIVLRNKVAIKILSPILSGNAQIRERFRNEARLMASLDHPNIAKVIDFDEQPQRLSIIMEFLNGVNLNDKIKLNGPLSQKEVIDVFIQSLSALQYAHDHGIVHRDINPSNIFILSNGQVKILDFGIAKLYSQGVGVTQTGTQLGTPIYMSPEQVKGDKSIDYRSDIYSLGVSMFYAINGKSPYSPADSVFNTYTKIVNEPLPEFTLNSIFKNVVMKACHKRKEDRYYNCLDLAHALQLAAESGSRFTSKTFMDRLISFKPSVSNKLLAKSVSDNKQLINSNIFSLNFFFKISAIVGGGVFILVLLNNIYEIANKQFLSETNNNNSADSSTINPPLTSRSNNNDYSDKQIKRKSKKSKLEELEREEKFTNRKEDNGTQKDYINKKQPNEASRPNRTANKLASPKKRKDYSGSNLVRPKPTNMKGKKKSYNNEEEPYIIY</sequence>
<organism evidence="9 10">
    <name type="scientific">Aquirufa esocilacus</name>
    <dbReference type="NCBI Taxonomy" id="3096513"/>
    <lineage>
        <taxon>Bacteria</taxon>
        <taxon>Pseudomonadati</taxon>
        <taxon>Bacteroidota</taxon>
        <taxon>Cytophagia</taxon>
        <taxon>Cytophagales</taxon>
        <taxon>Flectobacillaceae</taxon>
        <taxon>Aquirufa</taxon>
    </lineage>
</organism>
<evidence type="ECO:0000313" key="10">
    <source>
        <dbReference type="Proteomes" id="UP001598019"/>
    </source>
</evidence>